<dbReference type="InterPro" id="IPR019546">
    <property type="entry name" value="TAT_signal_bac_arc"/>
</dbReference>
<organism evidence="2 3">
    <name type="scientific">Halorientalis brevis</name>
    <dbReference type="NCBI Taxonomy" id="1126241"/>
    <lineage>
        <taxon>Archaea</taxon>
        <taxon>Methanobacteriati</taxon>
        <taxon>Methanobacteriota</taxon>
        <taxon>Stenosarchaea group</taxon>
        <taxon>Halobacteria</taxon>
        <taxon>Halobacteriales</taxon>
        <taxon>Haloarculaceae</taxon>
        <taxon>Halorientalis</taxon>
    </lineage>
</organism>
<evidence type="ECO:0000313" key="2">
    <source>
        <dbReference type="EMBL" id="MFD1589410.1"/>
    </source>
</evidence>
<protein>
    <submittedName>
        <fullName evidence="2">Twin-arginine translocation signal domain-containing protein</fullName>
    </submittedName>
</protein>
<dbReference type="NCBIfam" id="TIGR01409">
    <property type="entry name" value="TAT_signal_seq"/>
    <property type="match status" value="1"/>
</dbReference>
<evidence type="ECO:0000256" key="1">
    <source>
        <dbReference type="SAM" id="MobiDB-lite"/>
    </source>
</evidence>
<dbReference type="PROSITE" id="PS51318">
    <property type="entry name" value="TAT"/>
    <property type="match status" value="1"/>
</dbReference>
<dbReference type="Gene3D" id="2.60.40.420">
    <property type="entry name" value="Cupredoxins - blue copper proteins"/>
    <property type="match status" value="1"/>
</dbReference>
<dbReference type="InterPro" id="IPR006311">
    <property type="entry name" value="TAT_signal"/>
</dbReference>
<evidence type="ECO:0000313" key="3">
    <source>
        <dbReference type="Proteomes" id="UP001597119"/>
    </source>
</evidence>
<dbReference type="InterPro" id="IPR008972">
    <property type="entry name" value="Cupredoxin"/>
</dbReference>
<keyword evidence="3" id="KW-1185">Reference proteome</keyword>
<reference evidence="2 3" key="1">
    <citation type="journal article" date="2019" name="Int. J. Syst. Evol. Microbiol.">
        <title>The Global Catalogue of Microorganisms (GCM) 10K type strain sequencing project: providing services to taxonomists for standard genome sequencing and annotation.</title>
        <authorList>
            <consortium name="The Broad Institute Genomics Platform"/>
            <consortium name="The Broad Institute Genome Sequencing Center for Infectious Disease"/>
            <person name="Wu L."/>
            <person name="Ma J."/>
        </authorList>
    </citation>
    <scope>NUCLEOTIDE SEQUENCE [LARGE SCALE GENOMIC DNA]</scope>
    <source>
        <strain evidence="2 3">CGMCC 1.12125</strain>
    </source>
</reference>
<dbReference type="Proteomes" id="UP001597119">
    <property type="component" value="Unassembled WGS sequence"/>
</dbReference>
<feature type="region of interest" description="Disordered" evidence="1">
    <location>
        <begin position="126"/>
        <end position="157"/>
    </location>
</feature>
<dbReference type="AlphaFoldDB" id="A0ABD6CGP8"/>
<gene>
    <name evidence="2" type="ORF">ACFR9U_20740</name>
</gene>
<name>A0ABD6CGP8_9EURY</name>
<dbReference type="EMBL" id="JBHUDJ010000015">
    <property type="protein sequence ID" value="MFD1589410.1"/>
    <property type="molecule type" value="Genomic_DNA"/>
</dbReference>
<sequence length="214" mass="21703">MPENLDKEKTNETRRGFLQSVGVTGALVGAVGAETVLLQDAQTQDVATTFALGGRIEGWQGAAPTDIDGQRNPTLSLEAGSTYRLYWQNLDGAAHNFEIRDSAGSALQVLQPIPVDQQTVQQLFADGGQASTPSGGNATGSPATETGTATAGGGAQDGTLVSTTGIVTEEGAAQAVQFTATDEMAQYICPIHPTSMVGDVTLSGGSGAGNSTSG</sequence>
<dbReference type="RefSeq" id="WP_247381147.1">
    <property type="nucleotide sequence ID" value="NZ_JALLGV010000009.1"/>
</dbReference>
<comment type="caution">
    <text evidence="2">The sequence shown here is derived from an EMBL/GenBank/DDBJ whole genome shotgun (WGS) entry which is preliminary data.</text>
</comment>
<proteinExistence type="predicted"/>
<accession>A0ABD6CGP8</accession>
<feature type="compositionally biased region" description="Low complexity" evidence="1">
    <location>
        <begin position="139"/>
        <end position="149"/>
    </location>
</feature>